<dbReference type="CDD" id="cd18808">
    <property type="entry name" value="SF1_C_Upf1"/>
    <property type="match status" value="1"/>
</dbReference>
<sequence length="1301" mass="147939">MYEPRIGDVVLLSTFMPRDFKDLQKCISLGVVTKRSGDGRHCEGKLGTSSRIFFSGGALHVAVYLTSITNISNVWNSLNVDIDDPHISLNLIRKALCRQSLVNKSNPSTSSQVEDILHGEVTSKLNESQIDAVRSVVSDITSNHSECIHCISGLPGAGKSEIACIIALAALILRLKVIVCLPSNYIVGDIAAHFEKIVEGSHVKCNKEDIAVYGDSNAEQSNSYGELCLENSRLIFCSVSWLQSMKKIGSVGVLIIDNAFEIKECDTIIPFQLKGLRHVILIGNAHGLPAPTKSKISEDVGFARSLFERLGSYCPPKKHLDIQYRMHPEISYFPSTRFFNGLLSNALNMDSSHFRRLLPEHIYKAYSFLDVADGKEAMNDHENDWRNVVEAAVVVKILTKLYHGHVNSGGKLSIGVLSPYKAQVQTIQDMLSERFESNSQFSIWVRSLDGIRSDEVDVIIISTVRCSGSGSVISDQYITGLSLTRARHCLWIVGSRTTLCKSRSIWQDLVHDAGKRGCIFHVGEDKDLAKVVLDVKHELDELNDLLDMESVLFHDKKWKVIFSDDFKQSFVALKSLFIKQIVLGFLLRLANGWRPKHRCVYSLKPSMHKFVKLYRVNGIYLICTIDIDNDAEFTQVLRIWDVVPLVEIPKLVAKLEEMTSVCSDYYMERCMKEKHEGNMVVPMSWNLCSDFIKYNYPPGHCSGSGKSINLERSKVSESLLLMKFYSLSSVSVKSLLKACNGNEIELPFEVNDVELEIIRYPRSSFILGRSGTGKTIISIMKLMQREQVNIEAVHGVIPNTHHNKMWENHALAGNSLRQIFVTVSANLCSVVKDYITRLRRCVSGLDIQGDIHVNAMREVGDWLSIFSDIPDSFIDIPERHFPLVTSLHKFLLMLDGSLSCSYFNRFRDIMAISDGKGSTMSRAKQQLILGKEVRFKKFLTSYWPSFNDRYTRKLDPQLVFSQIISFIKGGCRLGKADWKEKLDEEAYVRLSESRKSTISEKKRHMIYQIFLNYEKKKRQNGEYDISDLVLHIHSQLRHEGYSGAMMDFVYIDEVQDFTLNQLLLFKYVCANVKDGFVFSGDTAQTITKGVDFRFQDIRSLFYTDFLDRSERSPDFFKLKQNFRTHAAILKLGQSVLSLLYHFFPLSVDKLESETSLLQGEVPVLVHTCDDNVLKNIFRSNIDDKDGMITFGAQQVILVRDDLVKELVIEQVGNNALVLTIIECKGLEFQDVLLYNFFEKSSLRETWEVVYDFMAGENILDPLSHRYPLFDEDRHSALCGELKELYVAITRPRERLWIFERT</sequence>
<dbReference type="EMBL" id="JABWDY010012701">
    <property type="protein sequence ID" value="KAF5198891.1"/>
    <property type="molecule type" value="Genomic_DNA"/>
</dbReference>
<keyword evidence="8" id="KW-1185">Reference proteome</keyword>
<dbReference type="OrthoDB" id="3156807at2759"/>
<feature type="domain" description="UvrD-like helicase ATP-binding" evidence="5">
    <location>
        <begin position="984"/>
        <end position="1086"/>
    </location>
</feature>
<dbReference type="SUPFAM" id="SSF52540">
    <property type="entry name" value="P-loop containing nucleoside triphosphate hydrolases"/>
    <property type="match status" value="2"/>
</dbReference>
<proteinExistence type="predicted"/>
<organism evidence="7 8">
    <name type="scientific">Thalictrum thalictroides</name>
    <name type="common">Rue-anemone</name>
    <name type="synonym">Anemone thalictroides</name>
    <dbReference type="NCBI Taxonomy" id="46969"/>
    <lineage>
        <taxon>Eukaryota</taxon>
        <taxon>Viridiplantae</taxon>
        <taxon>Streptophyta</taxon>
        <taxon>Embryophyta</taxon>
        <taxon>Tracheophyta</taxon>
        <taxon>Spermatophyta</taxon>
        <taxon>Magnoliopsida</taxon>
        <taxon>Ranunculales</taxon>
        <taxon>Ranunculaceae</taxon>
        <taxon>Thalictroideae</taxon>
        <taxon>Thalictrum</taxon>
    </lineage>
</organism>
<dbReference type="GO" id="GO:0005694">
    <property type="term" value="C:chromosome"/>
    <property type="evidence" value="ECO:0007669"/>
    <property type="project" value="UniProtKB-ARBA"/>
</dbReference>
<feature type="non-terminal residue" evidence="7">
    <location>
        <position position="1"/>
    </location>
</feature>
<feature type="domain" description="DNA2/NAM7 helicase-like C-terminal" evidence="6">
    <location>
        <begin position="303"/>
        <end position="496"/>
    </location>
</feature>
<evidence type="ECO:0000259" key="5">
    <source>
        <dbReference type="Pfam" id="PF00580"/>
    </source>
</evidence>
<dbReference type="InterPro" id="IPR047187">
    <property type="entry name" value="SF1_C_Upf1"/>
</dbReference>
<dbReference type="GO" id="GO:0005524">
    <property type="term" value="F:ATP binding"/>
    <property type="evidence" value="ECO:0007669"/>
    <property type="project" value="UniProtKB-KW"/>
</dbReference>
<keyword evidence="1" id="KW-0547">Nucleotide-binding</keyword>
<dbReference type="FunFam" id="3.40.50.300:FF:000326">
    <property type="entry name" value="P-loop containing nucleoside triphosphate hydrolase"/>
    <property type="match status" value="1"/>
</dbReference>
<accession>A0A7J6WNC2</accession>
<dbReference type="GO" id="GO:0016787">
    <property type="term" value="F:hydrolase activity"/>
    <property type="evidence" value="ECO:0007669"/>
    <property type="project" value="UniProtKB-KW"/>
</dbReference>
<dbReference type="Gene3D" id="3.40.50.300">
    <property type="entry name" value="P-loop containing nucleotide triphosphate hydrolases"/>
    <property type="match status" value="4"/>
</dbReference>
<keyword evidence="2 7" id="KW-0378">Hydrolase</keyword>
<keyword evidence="3 7" id="KW-0347">Helicase</keyword>
<dbReference type="Pfam" id="PF00580">
    <property type="entry name" value="UvrD-helicase"/>
    <property type="match status" value="1"/>
</dbReference>
<dbReference type="PANTHER" id="PTHR21529">
    <property type="entry name" value="MAMMARY TURMOR VIRUS RECEPTOR HOMOLOG 1, 2 MTVR1, 2"/>
    <property type="match status" value="1"/>
</dbReference>
<comment type="caution">
    <text evidence="7">The sequence shown here is derived from an EMBL/GenBank/DDBJ whole genome shotgun (WGS) entry which is preliminary data.</text>
</comment>
<evidence type="ECO:0000256" key="3">
    <source>
        <dbReference type="ARBA" id="ARBA00022806"/>
    </source>
</evidence>
<dbReference type="InterPro" id="IPR027417">
    <property type="entry name" value="P-loop_NTPase"/>
</dbReference>
<protein>
    <submittedName>
        <fullName evidence="7">UvrD-like Helicase, ATP-binding domain, P-loop containing nucleoside triphosphate hydrolase</fullName>
    </submittedName>
</protein>
<keyword evidence="4 7" id="KW-0067">ATP-binding</keyword>
<evidence type="ECO:0000256" key="4">
    <source>
        <dbReference type="ARBA" id="ARBA00022840"/>
    </source>
</evidence>
<dbReference type="Proteomes" id="UP000554482">
    <property type="component" value="Unassembled WGS sequence"/>
</dbReference>
<dbReference type="PANTHER" id="PTHR21529:SF4">
    <property type="entry name" value="TPR AND ANKYRIN REPEAT-CONTAINING PROTEIN 1"/>
    <property type="match status" value="1"/>
</dbReference>
<dbReference type="InterPro" id="IPR041679">
    <property type="entry name" value="DNA2/NAM7-like_C"/>
</dbReference>
<dbReference type="GO" id="GO:0004386">
    <property type="term" value="F:helicase activity"/>
    <property type="evidence" value="ECO:0007669"/>
    <property type="project" value="UniProtKB-KW"/>
</dbReference>
<evidence type="ECO:0000256" key="1">
    <source>
        <dbReference type="ARBA" id="ARBA00022741"/>
    </source>
</evidence>
<name>A0A7J6WNC2_THATH</name>
<dbReference type="InterPro" id="IPR039904">
    <property type="entry name" value="TRANK1"/>
</dbReference>
<gene>
    <name evidence="7" type="ORF">FRX31_011521</name>
</gene>
<evidence type="ECO:0000313" key="8">
    <source>
        <dbReference type="Proteomes" id="UP000554482"/>
    </source>
</evidence>
<evidence type="ECO:0000256" key="2">
    <source>
        <dbReference type="ARBA" id="ARBA00022801"/>
    </source>
</evidence>
<dbReference type="Pfam" id="PF13087">
    <property type="entry name" value="AAA_12"/>
    <property type="match status" value="1"/>
</dbReference>
<evidence type="ECO:0000313" key="7">
    <source>
        <dbReference type="EMBL" id="KAF5198891.1"/>
    </source>
</evidence>
<reference evidence="7 8" key="1">
    <citation type="submission" date="2020-06" db="EMBL/GenBank/DDBJ databases">
        <title>Transcriptomic and genomic resources for Thalictrum thalictroides and T. hernandezii: Facilitating candidate gene discovery in an emerging model plant lineage.</title>
        <authorList>
            <person name="Arias T."/>
            <person name="Riano-Pachon D.M."/>
            <person name="Di Stilio V.S."/>
        </authorList>
    </citation>
    <scope>NUCLEOTIDE SEQUENCE [LARGE SCALE GENOMIC DNA]</scope>
    <source>
        <strain evidence="8">cv. WT478/WT964</strain>
        <tissue evidence="7">Leaves</tissue>
    </source>
</reference>
<dbReference type="InterPro" id="IPR014016">
    <property type="entry name" value="UvrD-like_ATP-bd"/>
</dbReference>
<evidence type="ECO:0000259" key="6">
    <source>
        <dbReference type="Pfam" id="PF13087"/>
    </source>
</evidence>